<keyword evidence="1" id="KW-0597">Phosphoprotein</keyword>
<accession>A0A9D9H2D9</accession>
<sequence>MFHKIHCILIDDDLQALFAMKDTFNKSDSFQVEGTFNTIDEALAYLQDHRPDLVVSDIEFPHQQLAYHRIAEFPDDIPLCLISGYPVYVGQSLPLIRDKASVIGILNKPLSPNLLQVLLNLYNGYKQRQGKHSREYCQTAQMLQNAQEQKLTLYRKKDDHSLVPAHIPISHLIMAMPERLFRGLIVYCHYSPKPFILPNTTLTEFFEEIDSLCPGLCLRIGRTGIVNLLNTTTEGKNIISRNQTYSTEKLKLSIPVRLQQETKEKMKQFDQRIKHHKKHPFKKEL</sequence>
<organism evidence="3 4">
    <name type="scientific">Candidatus Pullibacteroides excrementavium</name>
    <dbReference type="NCBI Taxonomy" id="2840905"/>
    <lineage>
        <taxon>Bacteria</taxon>
        <taxon>Pseudomonadati</taxon>
        <taxon>Bacteroidota</taxon>
        <taxon>Bacteroidia</taxon>
        <taxon>Bacteroidales</taxon>
        <taxon>Candidatus Pullibacteroides</taxon>
    </lineage>
</organism>
<dbReference type="EMBL" id="JADIMZ010000131">
    <property type="protein sequence ID" value="MBO8433384.1"/>
    <property type="molecule type" value="Genomic_DNA"/>
</dbReference>
<dbReference type="AlphaFoldDB" id="A0A9D9H2D9"/>
<dbReference type="InterPro" id="IPR001789">
    <property type="entry name" value="Sig_transdc_resp-reg_receiver"/>
</dbReference>
<dbReference type="SUPFAM" id="SSF52172">
    <property type="entry name" value="CheY-like"/>
    <property type="match status" value="1"/>
</dbReference>
<name>A0A9D9H2D9_9BACT</name>
<dbReference type="CDD" id="cd00156">
    <property type="entry name" value="REC"/>
    <property type="match status" value="1"/>
</dbReference>
<feature type="modified residue" description="4-aspartylphosphate" evidence="1">
    <location>
        <position position="57"/>
    </location>
</feature>
<evidence type="ECO:0000313" key="3">
    <source>
        <dbReference type="EMBL" id="MBO8433384.1"/>
    </source>
</evidence>
<dbReference type="Proteomes" id="UP000823612">
    <property type="component" value="Unassembled WGS sequence"/>
</dbReference>
<proteinExistence type="predicted"/>
<feature type="domain" description="Response regulatory" evidence="2">
    <location>
        <begin position="6"/>
        <end position="123"/>
    </location>
</feature>
<protein>
    <submittedName>
        <fullName evidence="3">Response regulator</fullName>
    </submittedName>
</protein>
<gene>
    <name evidence="3" type="ORF">IAB08_08865</name>
</gene>
<evidence type="ECO:0000259" key="2">
    <source>
        <dbReference type="PROSITE" id="PS50110"/>
    </source>
</evidence>
<dbReference type="GO" id="GO:0000160">
    <property type="term" value="P:phosphorelay signal transduction system"/>
    <property type="evidence" value="ECO:0007669"/>
    <property type="project" value="InterPro"/>
</dbReference>
<dbReference type="Pfam" id="PF00072">
    <property type="entry name" value="Response_reg"/>
    <property type="match status" value="1"/>
</dbReference>
<dbReference type="Gene3D" id="3.40.50.2300">
    <property type="match status" value="1"/>
</dbReference>
<reference evidence="3" key="1">
    <citation type="submission" date="2020-10" db="EMBL/GenBank/DDBJ databases">
        <authorList>
            <person name="Gilroy R."/>
        </authorList>
    </citation>
    <scope>NUCLEOTIDE SEQUENCE</scope>
    <source>
        <strain evidence="3">2889</strain>
    </source>
</reference>
<dbReference type="InterPro" id="IPR011006">
    <property type="entry name" value="CheY-like_superfamily"/>
</dbReference>
<dbReference type="PROSITE" id="PS50110">
    <property type="entry name" value="RESPONSE_REGULATORY"/>
    <property type="match status" value="1"/>
</dbReference>
<evidence type="ECO:0000256" key="1">
    <source>
        <dbReference type="PROSITE-ProRule" id="PRU00169"/>
    </source>
</evidence>
<comment type="caution">
    <text evidence="3">The sequence shown here is derived from an EMBL/GenBank/DDBJ whole genome shotgun (WGS) entry which is preliminary data.</text>
</comment>
<reference evidence="3" key="2">
    <citation type="journal article" date="2021" name="PeerJ">
        <title>Extensive microbial diversity within the chicken gut microbiome revealed by metagenomics and culture.</title>
        <authorList>
            <person name="Gilroy R."/>
            <person name="Ravi A."/>
            <person name="Getino M."/>
            <person name="Pursley I."/>
            <person name="Horton D.L."/>
            <person name="Alikhan N.F."/>
            <person name="Baker D."/>
            <person name="Gharbi K."/>
            <person name="Hall N."/>
            <person name="Watson M."/>
            <person name="Adriaenssens E.M."/>
            <person name="Foster-Nyarko E."/>
            <person name="Jarju S."/>
            <person name="Secka A."/>
            <person name="Antonio M."/>
            <person name="Oren A."/>
            <person name="Chaudhuri R.R."/>
            <person name="La Ragione R."/>
            <person name="Hildebrand F."/>
            <person name="Pallen M.J."/>
        </authorList>
    </citation>
    <scope>NUCLEOTIDE SEQUENCE</scope>
    <source>
        <strain evidence="3">2889</strain>
    </source>
</reference>
<evidence type="ECO:0000313" key="4">
    <source>
        <dbReference type="Proteomes" id="UP000823612"/>
    </source>
</evidence>